<reference evidence="1 2" key="1">
    <citation type="submission" date="2020-04" db="EMBL/GenBank/DDBJ databases">
        <authorList>
            <person name="Doyle D.A."/>
        </authorList>
    </citation>
    <scope>NUCLEOTIDE SEQUENCE [LARGE SCALE GENOMIC DNA]</scope>
    <source>
        <strain evidence="1 2">P21</strain>
    </source>
</reference>
<dbReference type="EMBL" id="JABBNI010000012">
    <property type="protein sequence ID" value="NMM62372.1"/>
    <property type="molecule type" value="Genomic_DNA"/>
</dbReference>
<evidence type="ECO:0000313" key="1">
    <source>
        <dbReference type="EMBL" id="NMM62372.1"/>
    </source>
</evidence>
<proteinExistence type="predicted"/>
<name>A0A7Y0HN78_9CLOT</name>
<comment type="caution">
    <text evidence="1">The sequence shown here is derived from an EMBL/GenBank/DDBJ whole genome shotgun (WGS) entry which is preliminary data.</text>
</comment>
<reference evidence="1 2" key="2">
    <citation type="submission" date="2020-06" db="EMBL/GenBank/DDBJ databases">
        <title>Complete Genome Sequence of Clostridium muelleri sp. nov. P21T, an Acid-Alcohol Producing Acetogen Isolated from Old Hay.</title>
        <authorList>
            <person name="Duncan K.E."/>
            <person name="Tanner R.S."/>
        </authorList>
    </citation>
    <scope>NUCLEOTIDE SEQUENCE [LARGE SCALE GENOMIC DNA]</scope>
    <source>
        <strain evidence="1 2">P21</strain>
    </source>
</reference>
<keyword evidence="2" id="KW-1185">Reference proteome</keyword>
<protein>
    <submittedName>
        <fullName evidence="1">Uncharacterized protein</fullName>
    </submittedName>
</protein>
<dbReference type="RefSeq" id="WP_169296975.1">
    <property type="nucleotide sequence ID" value="NZ_JABBNI010000012.1"/>
</dbReference>
<organism evidence="1 2">
    <name type="scientific">Clostridium muellerianum</name>
    <dbReference type="NCBI Taxonomy" id="2716538"/>
    <lineage>
        <taxon>Bacteria</taxon>
        <taxon>Bacillati</taxon>
        <taxon>Bacillota</taxon>
        <taxon>Clostridia</taxon>
        <taxon>Eubacteriales</taxon>
        <taxon>Clostridiaceae</taxon>
        <taxon>Clostridium</taxon>
    </lineage>
</organism>
<dbReference type="AlphaFoldDB" id="A0A7Y0HN78"/>
<sequence>MAKILNSEYINGMIQKVVETPLGYIINGMYYDKKTMTPKPLQMFHMYGNYLDLGMNQRLILNQGGINHNKSTGNIIANDRYDPTISYIFTTFEEGNAYGYLLKIKEYDGRINVLKEVSYAHLDNSYILFLKLRSYIGQDKRYLYCLGNCRYYDSSYKDCLFKIEKNSLTFSVIDDLGSNSWSSPIKETDTFIYYGQTSGVGYHYIKRYNKIIGSIEKIPVIERNDKNYYSTCYSELVSSSDTDFSVFSTFQDLTSHKIKIIKYHFDITQSDIKNICTEKVYDTGDIEDSITKPILTNSAHIHYEPFITTINNKSYLNIAVYERFASTPNNFPYYGIYTFEIDGITKDITYKNFLQINSCLRGFIGVRNNTFLAAASDTECYFINFEKEKFVITNTLANKPYHIGADLSENIWIINGLNEVEVYSPYVPIHVNIEYELQDYSYEGKDISTHITVAAKNYLNENTAAKLQFTINGNAVFLSNGKNNIIDTISEIGKKEIPIVIKGDGAITIDAEEVP</sequence>
<dbReference type="Proteomes" id="UP000537131">
    <property type="component" value="Unassembled WGS sequence"/>
</dbReference>
<accession>A0A7Y0HN78</accession>
<evidence type="ECO:0000313" key="2">
    <source>
        <dbReference type="Proteomes" id="UP000537131"/>
    </source>
</evidence>
<gene>
    <name evidence="1" type="ORF">HBE96_06655</name>
</gene>